<dbReference type="AlphaFoldDB" id="A0A9X8Y7N6"/>
<reference evidence="2 3" key="1">
    <citation type="submission" date="2019-03" db="EMBL/GenBank/DDBJ databases">
        <title>Genomic Encyclopedia of Type Strains, Phase IV (KMG-IV): sequencing the most valuable type-strain genomes for metagenomic binning, comparative biology and taxonomic classification.</title>
        <authorList>
            <person name="Goeker M."/>
        </authorList>
    </citation>
    <scope>NUCLEOTIDE SEQUENCE [LARGE SCALE GENOMIC DNA]</scope>
    <source>
        <strain evidence="2 3">DSM 100433</strain>
    </source>
</reference>
<keyword evidence="1" id="KW-1133">Transmembrane helix</keyword>
<dbReference type="EMBL" id="SLUK01000009">
    <property type="protein sequence ID" value="TCL42598.1"/>
    <property type="molecule type" value="Genomic_DNA"/>
</dbReference>
<proteinExistence type="predicted"/>
<dbReference type="Proteomes" id="UP000294682">
    <property type="component" value="Unassembled WGS sequence"/>
</dbReference>
<gene>
    <name evidence="2" type="ORF">EDD78_10963</name>
</gene>
<name>A0A9X8Y7N6_9FIRM</name>
<evidence type="ECO:0000313" key="2">
    <source>
        <dbReference type="EMBL" id="TCL42598.1"/>
    </source>
</evidence>
<evidence type="ECO:0000256" key="1">
    <source>
        <dbReference type="SAM" id="Phobius"/>
    </source>
</evidence>
<keyword evidence="1" id="KW-0472">Membrane</keyword>
<dbReference type="RefSeq" id="WP_165873196.1">
    <property type="nucleotide sequence ID" value="NZ_JADNAH010000019.1"/>
</dbReference>
<sequence>MLDTIYLGGFLLVSAIVMLTALIRQRILVRGLLLSAVSGLGSLGVVSLLSGTFSLGVTFNLFSAITSVLYGVPGVIGILVLHMITG</sequence>
<evidence type="ECO:0000313" key="3">
    <source>
        <dbReference type="Proteomes" id="UP000294682"/>
    </source>
</evidence>
<accession>A0A9X8Y7N6</accession>
<organism evidence="2 3">
    <name type="scientific">Harryflintia acetispora</name>
    <dbReference type="NCBI Taxonomy" id="1849041"/>
    <lineage>
        <taxon>Bacteria</taxon>
        <taxon>Bacillati</taxon>
        <taxon>Bacillota</taxon>
        <taxon>Clostridia</taxon>
        <taxon>Eubacteriales</taxon>
        <taxon>Oscillospiraceae</taxon>
        <taxon>Harryflintia</taxon>
    </lineage>
</organism>
<feature type="transmembrane region" description="Helical" evidence="1">
    <location>
        <begin position="61"/>
        <end position="84"/>
    </location>
</feature>
<keyword evidence="3" id="KW-1185">Reference proteome</keyword>
<feature type="transmembrane region" description="Helical" evidence="1">
    <location>
        <begin position="32"/>
        <end position="55"/>
    </location>
</feature>
<keyword evidence="1" id="KW-0812">Transmembrane</keyword>
<protein>
    <submittedName>
        <fullName evidence="2">SigmaK-factor processing regulatory protein BofA</fullName>
    </submittedName>
</protein>
<comment type="caution">
    <text evidence="2">The sequence shown here is derived from an EMBL/GenBank/DDBJ whole genome shotgun (WGS) entry which is preliminary data.</text>
</comment>
<feature type="transmembrane region" description="Helical" evidence="1">
    <location>
        <begin position="6"/>
        <end position="23"/>
    </location>
</feature>